<dbReference type="Pfam" id="PF00881">
    <property type="entry name" value="Nitroreductase"/>
    <property type="match status" value="2"/>
</dbReference>
<comment type="similarity">
    <text evidence="1">Belongs to the nitroreductase family.</text>
</comment>
<gene>
    <name evidence="4" type="ORF">SDC9_122944</name>
</gene>
<feature type="domain" description="Nitroreductase" evidence="3">
    <location>
        <begin position="130"/>
        <end position="209"/>
    </location>
</feature>
<accession>A0A645CG58</accession>
<dbReference type="PANTHER" id="PTHR43673:SF10">
    <property type="entry name" value="NADH DEHYDROGENASE_NAD(P)H NITROREDUCTASE XCC3605-RELATED"/>
    <property type="match status" value="1"/>
</dbReference>
<dbReference type="InterPro" id="IPR029479">
    <property type="entry name" value="Nitroreductase"/>
</dbReference>
<reference evidence="4" key="1">
    <citation type="submission" date="2019-08" db="EMBL/GenBank/DDBJ databases">
        <authorList>
            <person name="Kucharzyk K."/>
            <person name="Murdoch R.W."/>
            <person name="Higgins S."/>
            <person name="Loffler F."/>
        </authorList>
    </citation>
    <scope>NUCLEOTIDE SEQUENCE</scope>
</reference>
<dbReference type="CDD" id="cd02062">
    <property type="entry name" value="Nitro_FMN_reductase"/>
    <property type="match status" value="1"/>
</dbReference>
<proteinExistence type="inferred from homology"/>
<dbReference type="GO" id="GO:0016491">
    <property type="term" value="F:oxidoreductase activity"/>
    <property type="evidence" value="ECO:0007669"/>
    <property type="project" value="UniProtKB-KW"/>
</dbReference>
<evidence type="ECO:0000256" key="2">
    <source>
        <dbReference type="ARBA" id="ARBA00023002"/>
    </source>
</evidence>
<evidence type="ECO:0000313" key="4">
    <source>
        <dbReference type="EMBL" id="MPM75949.1"/>
    </source>
</evidence>
<dbReference type="Gene3D" id="3.40.109.10">
    <property type="entry name" value="NADH Oxidase"/>
    <property type="match status" value="1"/>
</dbReference>
<name>A0A645CG58_9ZZZZ</name>
<dbReference type="AlphaFoldDB" id="A0A645CG58"/>
<keyword evidence="2" id="KW-0560">Oxidoreductase</keyword>
<comment type="caution">
    <text evidence="4">The sequence shown here is derived from an EMBL/GenBank/DDBJ whole genome shotgun (WGS) entry which is preliminary data.</text>
</comment>
<evidence type="ECO:0000256" key="1">
    <source>
        <dbReference type="ARBA" id="ARBA00007118"/>
    </source>
</evidence>
<dbReference type="PANTHER" id="PTHR43673">
    <property type="entry name" value="NAD(P)H NITROREDUCTASE YDGI-RELATED"/>
    <property type="match status" value="1"/>
</dbReference>
<protein>
    <recommendedName>
        <fullName evidence="3">Nitroreductase domain-containing protein</fullName>
    </recommendedName>
</protein>
<evidence type="ECO:0000259" key="3">
    <source>
        <dbReference type="Pfam" id="PF00881"/>
    </source>
</evidence>
<organism evidence="4">
    <name type="scientific">bioreactor metagenome</name>
    <dbReference type="NCBI Taxonomy" id="1076179"/>
    <lineage>
        <taxon>unclassified sequences</taxon>
        <taxon>metagenomes</taxon>
        <taxon>ecological metagenomes</taxon>
    </lineage>
</organism>
<dbReference type="EMBL" id="VSSQ01026975">
    <property type="protein sequence ID" value="MPM75949.1"/>
    <property type="molecule type" value="Genomic_DNA"/>
</dbReference>
<feature type="domain" description="Nitroreductase" evidence="3">
    <location>
        <begin position="71"/>
        <end position="126"/>
    </location>
</feature>
<dbReference type="SUPFAM" id="SSF55469">
    <property type="entry name" value="FMN-dependent nitroreductase-like"/>
    <property type="match status" value="1"/>
</dbReference>
<sequence length="230" mass="25778">MSTKIMLMTLPGKEKGNRLETRSPTRQIPKMSASWVRYFIWSYHTLLEGLLGRGTMESKEAAMNTDMESLLSRRSVRSFTEEQIADEDLLLILEAGRLAPNGKNQETWHFTALQDPQKLRALDELVVGPNNSFFYHAPTLILVSIQLGSAYEKEDTACALTNMMQAAHALGLGSVWCNRINNNHDIDTQLSDYGIPEGYRVTGTLAVGHVKGDYPPRRKPKEGTITIIRA</sequence>
<dbReference type="InterPro" id="IPR000415">
    <property type="entry name" value="Nitroreductase-like"/>
</dbReference>